<name>E1ZBN1_CHLVA</name>
<evidence type="ECO:0000256" key="3">
    <source>
        <dbReference type="ARBA" id="ARBA00029631"/>
    </source>
</evidence>
<dbReference type="GO" id="GO:0000266">
    <property type="term" value="P:mitochondrial fission"/>
    <property type="evidence" value="ECO:0007669"/>
    <property type="project" value="TreeGrafter"/>
</dbReference>
<dbReference type="EMBL" id="GL433841">
    <property type="protein sequence ID" value="EFN56674.1"/>
    <property type="molecule type" value="Genomic_DNA"/>
</dbReference>
<dbReference type="InParanoid" id="E1ZBN1"/>
<dbReference type="GO" id="GO:0005739">
    <property type="term" value="C:mitochondrion"/>
    <property type="evidence" value="ECO:0007669"/>
    <property type="project" value="TreeGrafter"/>
</dbReference>
<sequence length="266" mass="27498">MEHMKGPEPPRQRVGTQEGSQGGDDIFRQSLLRYVAFTSDVGEAFKPFISRRLYLGSCAVVALYGLADTLDKGWRAHERAAAARKPTPGLAVPPLAGAAAAAASAAVPAAPAQTPPMPLASLTAAVRSRSSSGAAAACAACLPPAAAYHATSISEQRAAAVPVAAAVLDAALWHSAASLAIPAVAINRTVWATGKLLSRGAWAAALHPRLRQLVPSAAGLALIPLLVPHIDEAVTGWMDQHLRPRLPQQEATAASPNDAHREALPQ</sequence>
<dbReference type="AlphaFoldDB" id="E1ZBN1"/>
<dbReference type="PANTHER" id="PTHR11001:SF2">
    <property type="entry name" value="MITOCHONDRIAL FISSION PROCESS PROTEIN 1"/>
    <property type="match status" value="1"/>
</dbReference>
<dbReference type="OrthoDB" id="424969at2759"/>
<proteinExistence type="inferred from homology"/>
<dbReference type="OMA" id="DEWHAGT"/>
<organism evidence="6">
    <name type="scientific">Chlorella variabilis</name>
    <name type="common">Green alga</name>
    <dbReference type="NCBI Taxonomy" id="554065"/>
    <lineage>
        <taxon>Eukaryota</taxon>
        <taxon>Viridiplantae</taxon>
        <taxon>Chlorophyta</taxon>
        <taxon>core chlorophytes</taxon>
        <taxon>Trebouxiophyceae</taxon>
        <taxon>Chlorellales</taxon>
        <taxon>Chlorellaceae</taxon>
        <taxon>Chlorella clade</taxon>
        <taxon>Chlorella</taxon>
    </lineage>
</organism>
<gene>
    <name evidence="5" type="ORF">CHLNCDRAFT_144543</name>
</gene>
<dbReference type="Pfam" id="PF10558">
    <property type="entry name" value="MTP18"/>
    <property type="match status" value="1"/>
</dbReference>
<feature type="compositionally biased region" description="Basic and acidic residues" evidence="4">
    <location>
        <begin position="1"/>
        <end position="11"/>
    </location>
</feature>
<feature type="region of interest" description="Disordered" evidence="4">
    <location>
        <begin position="1"/>
        <end position="23"/>
    </location>
</feature>
<reference evidence="5 6" key="1">
    <citation type="journal article" date="2010" name="Plant Cell">
        <title>The Chlorella variabilis NC64A genome reveals adaptation to photosymbiosis, coevolution with viruses, and cryptic sex.</title>
        <authorList>
            <person name="Blanc G."/>
            <person name="Duncan G."/>
            <person name="Agarkova I."/>
            <person name="Borodovsky M."/>
            <person name="Gurnon J."/>
            <person name="Kuo A."/>
            <person name="Lindquist E."/>
            <person name="Lucas S."/>
            <person name="Pangilinan J."/>
            <person name="Polle J."/>
            <person name="Salamov A."/>
            <person name="Terry A."/>
            <person name="Yamada T."/>
            <person name="Dunigan D.D."/>
            <person name="Grigoriev I.V."/>
            <person name="Claverie J.M."/>
            <person name="Van Etten J.L."/>
        </authorList>
    </citation>
    <scope>NUCLEOTIDE SEQUENCE [LARGE SCALE GENOMIC DNA]</scope>
    <source>
        <strain evidence="5 6">NC64A</strain>
    </source>
</reference>
<evidence type="ECO:0000256" key="4">
    <source>
        <dbReference type="SAM" id="MobiDB-lite"/>
    </source>
</evidence>
<dbReference type="RefSeq" id="XP_005848776.1">
    <property type="nucleotide sequence ID" value="XM_005848714.1"/>
</dbReference>
<accession>E1ZBN1</accession>
<dbReference type="Proteomes" id="UP000008141">
    <property type="component" value="Unassembled WGS sequence"/>
</dbReference>
<evidence type="ECO:0000313" key="5">
    <source>
        <dbReference type="EMBL" id="EFN56674.1"/>
    </source>
</evidence>
<feature type="region of interest" description="Disordered" evidence="4">
    <location>
        <begin position="247"/>
        <end position="266"/>
    </location>
</feature>
<evidence type="ECO:0000313" key="6">
    <source>
        <dbReference type="Proteomes" id="UP000008141"/>
    </source>
</evidence>
<dbReference type="GeneID" id="17356241"/>
<dbReference type="PANTHER" id="PTHR11001">
    <property type="entry name" value="MITOCHONDRIAL FISSION PROCESS PROTEIN 1"/>
    <property type="match status" value="1"/>
</dbReference>
<evidence type="ECO:0000256" key="2">
    <source>
        <dbReference type="ARBA" id="ARBA00017835"/>
    </source>
</evidence>
<comment type="similarity">
    <text evidence="1">Belongs to the MTFP1 family.</text>
</comment>
<keyword evidence="6" id="KW-1185">Reference proteome</keyword>
<protein>
    <recommendedName>
        <fullName evidence="2">Mitochondrial fission process protein 1</fullName>
    </recommendedName>
    <alternativeName>
        <fullName evidence="3">Mitochondrial 18 kDa protein</fullName>
    </alternativeName>
</protein>
<evidence type="ECO:0000256" key="1">
    <source>
        <dbReference type="ARBA" id="ARBA00009224"/>
    </source>
</evidence>
<dbReference type="KEGG" id="cvr:CHLNCDRAFT_144543"/>
<dbReference type="InterPro" id="IPR019560">
    <property type="entry name" value="Mitochondrial_18_kDa_protein"/>
</dbReference>